<accession>A0A8B9PLF0</accession>
<dbReference type="PANTHER" id="PTHR46734:SF1">
    <property type="entry name" value="TELOMERIC REPEAT-BINDING FACTOR 1"/>
    <property type="match status" value="1"/>
</dbReference>
<keyword evidence="3" id="KW-1017">Isopeptide bond</keyword>
<evidence type="ECO:0000256" key="9">
    <source>
        <dbReference type="ARBA" id="ARBA00023306"/>
    </source>
</evidence>
<dbReference type="FunFam" id="1.10.10.60:FF:000129">
    <property type="entry name" value="Telomeric repeat-binding factor 2"/>
    <property type="match status" value="1"/>
</dbReference>
<keyword evidence="15" id="KW-1185">Reference proteome</keyword>
<dbReference type="GO" id="GO:0003691">
    <property type="term" value="F:double-stranded telomeric DNA binding"/>
    <property type="evidence" value="ECO:0007669"/>
    <property type="project" value="UniProtKB-UniRule"/>
</dbReference>
<evidence type="ECO:0000256" key="1">
    <source>
        <dbReference type="ARBA" id="ARBA00004574"/>
    </source>
</evidence>
<dbReference type="Gene3D" id="1.10.10.60">
    <property type="entry name" value="Homeodomain-like"/>
    <property type="match status" value="1"/>
</dbReference>
<dbReference type="PIRSF" id="PIRSF038016">
    <property type="entry name" value="Telomere_bd-1_Pin2"/>
    <property type="match status" value="1"/>
</dbReference>
<dbReference type="InterPro" id="IPR052450">
    <property type="entry name" value="TRBD-Containing_Protein"/>
</dbReference>
<dbReference type="GO" id="GO:0071532">
    <property type="term" value="F:ankyrin repeat binding"/>
    <property type="evidence" value="ECO:0007669"/>
    <property type="project" value="TreeGrafter"/>
</dbReference>
<dbReference type="GO" id="GO:0098505">
    <property type="term" value="F:G-rich strand telomeric DNA binding"/>
    <property type="evidence" value="ECO:0007669"/>
    <property type="project" value="TreeGrafter"/>
</dbReference>
<comment type="subunit">
    <text evidence="10">Homodimer.</text>
</comment>
<dbReference type="CDD" id="cd11660">
    <property type="entry name" value="SANT_TRF"/>
    <property type="match status" value="1"/>
</dbReference>
<feature type="domain" description="HTH myb-type" evidence="13">
    <location>
        <begin position="325"/>
        <end position="379"/>
    </location>
</feature>
<dbReference type="SMART" id="SM00717">
    <property type="entry name" value="SANT"/>
    <property type="match status" value="1"/>
</dbReference>
<keyword evidence="4" id="KW-0597">Phosphoprotein</keyword>
<dbReference type="InterPro" id="IPR001005">
    <property type="entry name" value="SANT/Myb"/>
</dbReference>
<comment type="subcellular location">
    <subcellularLocation>
        <location evidence="1">Chromosome</location>
        <location evidence="1">Telomere</location>
    </subcellularLocation>
    <subcellularLocation>
        <location evidence="10">Nucleus</location>
    </subcellularLocation>
</comment>
<dbReference type="PROSITE" id="PS50090">
    <property type="entry name" value="MYB_LIKE"/>
    <property type="match status" value="1"/>
</dbReference>
<dbReference type="PANTHER" id="PTHR46734">
    <property type="entry name" value="TELOMERIC REPEAT-BINDING FACTOR 1 TERF1"/>
    <property type="match status" value="1"/>
</dbReference>
<evidence type="ECO:0000256" key="8">
    <source>
        <dbReference type="ARBA" id="ARBA00023242"/>
    </source>
</evidence>
<evidence type="ECO:0000259" key="12">
    <source>
        <dbReference type="PROSITE" id="PS50090"/>
    </source>
</evidence>
<keyword evidence="2" id="KW-0158">Chromosome</keyword>
<dbReference type="GO" id="GO:0003720">
    <property type="term" value="F:telomerase activity"/>
    <property type="evidence" value="ECO:0007669"/>
    <property type="project" value="TreeGrafter"/>
</dbReference>
<dbReference type="AlphaFoldDB" id="A0A8B9PLF0"/>
<evidence type="ECO:0000313" key="14">
    <source>
        <dbReference type="Ensembl" id="ENSAOWP00000013883.1"/>
    </source>
</evidence>
<proteinExistence type="predicted"/>
<evidence type="ECO:0000256" key="4">
    <source>
        <dbReference type="ARBA" id="ARBA00022553"/>
    </source>
</evidence>
<feature type="domain" description="Myb-like" evidence="12">
    <location>
        <begin position="326"/>
        <end position="375"/>
    </location>
</feature>
<sequence>MAGSPESGGAGWVSLSPARLAQAEVVVGDWMLEFACYCLCRHFREGRTAEFRRCRDVAQAVINSLSKIATHQKKTVYLCQLLTRIAKGKRLDCHFENDQRISPLESALSIWTLLEREESKPNKLHEDIHRLIQIQVVAVHMEKGYFKEAAEVLERLFTDLESNKLISGEWCRKELCLDTIWLNKPLRMKLAAIIKSKDPYVPFLQNFSYNLLISKIKSYVELFMKDNETNFLIQAATKQVEAKELGATMLQNETVDVSETKEESNLETNRSCMEEQSITNQSSGDARKPIVRPHSGQKHRKKSALQSLNSLQNVEKHGDAWACGRKRQRWTHAEDLQLKSGVREFGVGNWAKILVHGDFNNRTSVMLKDRWRTLRRIDQV</sequence>
<dbReference type="GO" id="GO:0000783">
    <property type="term" value="C:nuclear telomere cap complex"/>
    <property type="evidence" value="ECO:0007669"/>
    <property type="project" value="TreeGrafter"/>
</dbReference>
<evidence type="ECO:0000256" key="6">
    <source>
        <dbReference type="ARBA" id="ARBA00022895"/>
    </source>
</evidence>
<feature type="compositionally biased region" description="Basic residues" evidence="11">
    <location>
        <begin position="289"/>
        <end position="301"/>
    </location>
</feature>
<dbReference type="GO" id="GO:0008301">
    <property type="term" value="F:DNA binding, bending"/>
    <property type="evidence" value="ECO:0007669"/>
    <property type="project" value="TreeGrafter"/>
</dbReference>
<dbReference type="InterPro" id="IPR009057">
    <property type="entry name" value="Homeodomain-like_sf"/>
</dbReference>
<evidence type="ECO:0000256" key="2">
    <source>
        <dbReference type="ARBA" id="ARBA00022454"/>
    </source>
</evidence>
<keyword evidence="7 10" id="KW-0238">DNA-binding</keyword>
<evidence type="ECO:0000256" key="10">
    <source>
        <dbReference type="PIRNR" id="PIRNR038016"/>
    </source>
</evidence>
<dbReference type="GO" id="GO:0008017">
    <property type="term" value="F:microtubule binding"/>
    <property type="evidence" value="ECO:0007669"/>
    <property type="project" value="TreeGrafter"/>
</dbReference>
<keyword evidence="8 10" id="KW-0539">Nucleus</keyword>
<keyword evidence="6 10" id="KW-0779">Telomere</keyword>
<dbReference type="PROSITE" id="PS51294">
    <property type="entry name" value="HTH_MYB"/>
    <property type="match status" value="1"/>
</dbReference>
<dbReference type="Pfam" id="PF08558">
    <property type="entry name" value="TRF"/>
    <property type="match status" value="1"/>
</dbReference>
<keyword evidence="9 10" id="KW-0131">Cell cycle</keyword>
<comment type="function">
    <text evidence="10">Binds the telomeric double-stranded 5'-TTAGGG-3' repeat.</text>
</comment>
<dbReference type="SUPFAM" id="SSF46689">
    <property type="entry name" value="Homeodomain-like"/>
    <property type="match status" value="1"/>
</dbReference>
<reference evidence="14" key="2">
    <citation type="submission" date="2025-09" db="UniProtKB">
        <authorList>
            <consortium name="Ensembl"/>
        </authorList>
    </citation>
    <scope>IDENTIFICATION</scope>
</reference>
<dbReference type="SUPFAM" id="SSF63600">
    <property type="entry name" value="Telomeric repeat binding factor (TRF) dimerisation domain"/>
    <property type="match status" value="1"/>
</dbReference>
<dbReference type="Gene3D" id="1.25.40.210">
    <property type="entry name" value="Telomere repeat-binding factor, dimerisation domain"/>
    <property type="match status" value="1"/>
</dbReference>
<dbReference type="GO" id="GO:0008156">
    <property type="term" value="P:negative regulation of DNA replication"/>
    <property type="evidence" value="ECO:0007669"/>
    <property type="project" value="TreeGrafter"/>
</dbReference>
<evidence type="ECO:0000259" key="13">
    <source>
        <dbReference type="PROSITE" id="PS51294"/>
    </source>
</evidence>
<evidence type="ECO:0000256" key="5">
    <source>
        <dbReference type="ARBA" id="ARBA00022843"/>
    </source>
</evidence>
<dbReference type="InterPro" id="IPR036507">
    <property type="entry name" value="Telomere_rpt-bd_fac_dimer_sf"/>
</dbReference>
<evidence type="ECO:0000256" key="7">
    <source>
        <dbReference type="ARBA" id="ARBA00023125"/>
    </source>
</evidence>
<evidence type="ECO:0000313" key="15">
    <source>
        <dbReference type="Proteomes" id="UP000694424"/>
    </source>
</evidence>
<dbReference type="Ensembl" id="ENSAOWT00000015762.1">
    <property type="protein sequence ID" value="ENSAOWP00000013883.1"/>
    <property type="gene ID" value="ENSAOWG00000009467.1"/>
</dbReference>
<dbReference type="Proteomes" id="UP000694424">
    <property type="component" value="Unplaced"/>
</dbReference>
<evidence type="ECO:0000256" key="11">
    <source>
        <dbReference type="SAM" id="MobiDB-lite"/>
    </source>
</evidence>
<feature type="compositionally biased region" description="Polar residues" evidence="11">
    <location>
        <begin position="266"/>
        <end position="284"/>
    </location>
</feature>
<dbReference type="GO" id="GO:1905839">
    <property type="term" value="P:negative regulation of telomeric D-loop disassembly"/>
    <property type="evidence" value="ECO:0007669"/>
    <property type="project" value="TreeGrafter"/>
</dbReference>
<feature type="region of interest" description="Disordered" evidence="11">
    <location>
        <begin position="256"/>
        <end position="301"/>
    </location>
</feature>
<protein>
    <recommendedName>
        <fullName evidence="10">Telomeric repeat-binding factor</fullName>
    </recommendedName>
</protein>
<organism evidence="14 15">
    <name type="scientific">Apteryx owenii</name>
    <name type="common">Little spotted kiwi</name>
    <dbReference type="NCBI Taxonomy" id="8824"/>
    <lineage>
        <taxon>Eukaryota</taxon>
        <taxon>Metazoa</taxon>
        <taxon>Chordata</taxon>
        <taxon>Craniata</taxon>
        <taxon>Vertebrata</taxon>
        <taxon>Euteleostomi</taxon>
        <taxon>Archelosauria</taxon>
        <taxon>Archosauria</taxon>
        <taxon>Dinosauria</taxon>
        <taxon>Saurischia</taxon>
        <taxon>Theropoda</taxon>
        <taxon>Coelurosauria</taxon>
        <taxon>Aves</taxon>
        <taxon>Palaeognathae</taxon>
        <taxon>Apterygiformes</taxon>
        <taxon>Apterygidae</taxon>
        <taxon>Apteryx</taxon>
    </lineage>
</organism>
<dbReference type="GO" id="GO:0042803">
    <property type="term" value="F:protein homodimerization activity"/>
    <property type="evidence" value="ECO:0007669"/>
    <property type="project" value="UniProtKB-UniRule"/>
</dbReference>
<dbReference type="InterPro" id="IPR017930">
    <property type="entry name" value="Myb_dom"/>
</dbReference>
<name>A0A8B9PLF0_APTOW</name>
<dbReference type="Pfam" id="PF00249">
    <property type="entry name" value="Myb_DNA-binding"/>
    <property type="match status" value="1"/>
</dbReference>
<evidence type="ECO:0000256" key="3">
    <source>
        <dbReference type="ARBA" id="ARBA00022499"/>
    </source>
</evidence>
<dbReference type="InterPro" id="IPR017357">
    <property type="entry name" value="TERF1/2"/>
</dbReference>
<reference evidence="14" key="1">
    <citation type="submission" date="2025-08" db="UniProtKB">
        <authorList>
            <consortium name="Ensembl"/>
        </authorList>
    </citation>
    <scope>IDENTIFICATION</scope>
</reference>
<dbReference type="GO" id="GO:0007004">
    <property type="term" value="P:telomere maintenance via telomerase"/>
    <property type="evidence" value="ECO:0007669"/>
    <property type="project" value="TreeGrafter"/>
</dbReference>
<keyword evidence="5" id="KW-0832">Ubl conjugation</keyword>
<dbReference type="GO" id="GO:0005654">
    <property type="term" value="C:nucleoplasm"/>
    <property type="evidence" value="ECO:0007669"/>
    <property type="project" value="UniProtKB-ARBA"/>
</dbReference>
<dbReference type="InterPro" id="IPR013867">
    <property type="entry name" value="Telomere_rpt-bd_fac_dimer_dom"/>
</dbReference>